<dbReference type="InterPro" id="IPR043128">
    <property type="entry name" value="Rev_trsase/Diguanyl_cyclase"/>
</dbReference>
<dbReference type="CDD" id="cd01700">
    <property type="entry name" value="PolY_Pol_V_umuC"/>
    <property type="match status" value="1"/>
</dbReference>
<dbReference type="Pfam" id="PF00817">
    <property type="entry name" value="IMS"/>
    <property type="match status" value="1"/>
</dbReference>
<dbReference type="InterPro" id="IPR043502">
    <property type="entry name" value="DNA/RNA_pol_sf"/>
</dbReference>
<dbReference type="GO" id="GO:0003684">
    <property type="term" value="F:damaged DNA binding"/>
    <property type="evidence" value="ECO:0007669"/>
    <property type="project" value="InterPro"/>
</dbReference>
<proteinExistence type="inferred from homology"/>
<accession>A0A512BI07</accession>
<dbReference type="SUPFAM" id="SSF56672">
    <property type="entry name" value="DNA/RNA polymerases"/>
    <property type="match status" value="1"/>
</dbReference>
<dbReference type="Gene3D" id="3.30.70.270">
    <property type="match status" value="1"/>
</dbReference>
<dbReference type="Pfam" id="PF11799">
    <property type="entry name" value="IMS_C"/>
    <property type="match status" value="1"/>
</dbReference>
<sequence>MKTGVLLGGPNWESVRQKLGIFEKEISKQQGFMKAIVDCNNFYCSCERLFKPHLKAIPVVVLSNNDGCIISRSDEAKKLGIKMAQAYFLSKPLLQQHGITAFSSNYNLYGDMSKRVMETMQSMFPSTCIEVYSVDEAFVDMSHVPAKELHNTVKELKERIGQWTGIPVSIGVAPTKTLAKIANRLAKENKEKSRCMLILDTPGKVDAALRRTPIGEIWGVGKQYAIKLEKLEVKTAFELKQMPEEWARQQLGGVVGVRLIKELKGIHAIGLDEQLSTKKMVSCTRRFGRPLTDLTQMKEAVAMYVSRAAEKLRRQQSAAGQMTVFVIEKALDKGDVYKPNEPIKREVILPVATCVTTELIKPAVALLEKLYREGVVYEKAGVVFGKLVPDASLQGNFFAASSSTEHKFLMSKVDNINFSMRNELVKVASSGVDRPWKMKQELLSKRYTTRWVELREVN</sequence>
<protein>
    <submittedName>
        <fullName evidence="7">SOS mutagenesis and repair protein UmuC</fullName>
    </submittedName>
</protein>
<dbReference type="GO" id="GO:0005829">
    <property type="term" value="C:cytosol"/>
    <property type="evidence" value="ECO:0007669"/>
    <property type="project" value="TreeGrafter"/>
</dbReference>
<evidence type="ECO:0000313" key="8">
    <source>
        <dbReference type="Proteomes" id="UP000321513"/>
    </source>
</evidence>
<evidence type="ECO:0000256" key="1">
    <source>
        <dbReference type="ARBA" id="ARBA00010945"/>
    </source>
</evidence>
<name>A0A512BI07_9BACT</name>
<keyword evidence="8" id="KW-1185">Reference proteome</keyword>
<dbReference type="GO" id="GO:0042276">
    <property type="term" value="P:error-prone translesion synthesis"/>
    <property type="evidence" value="ECO:0007669"/>
    <property type="project" value="TreeGrafter"/>
</dbReference>
<dbReference type="Proteomes" id="UP000321513">
    <property type="component" value="Unassembled WGS sequence"/>
</dbReference>
<dbReference type="AlphaFoldDB" id="A0A512BI07"/>
<dbReference type="PROSITE" id="PS50173">
    <property type="entry name" value="UMUC"/>
    <property type="match status" value="1"/>
</dbReference>
<evidence type="ECO:0000259" key="6">
    <source>
        <dbReference type="PROSITE" id="PS50173"/>
    </source>
</evidence>
<dbReference type="PANTHER" id="PTHR11076">
    <property type="entry name" value="DNA REPAIR POLYMERASE UMUC / TRANSFERASE FAMILY MEMBER"/>
    <property type="match status" value="1"/>
</dbReference>
<dbReference type="OrthoDB" id="9808813at2"/>
<dbReference type="Gene3D" id="3.40.1170.60">
    <property type="match status" value="1"/>
</dbReference>
<keyword evidence="3" id="KW-0741">SOS mutagenesis</keyword>
<dbReference type="EMBL" id="BJYT01000025">
    <property type="protein sequence ID" value="GEO11598.1"/>
    <property type="molecule type" value="Genomic_DNA"/>
</dbReference>
<evidence type="ECO:0000256" key="5">
    <source>
        <dbReference type="ARBA" id="ARBA00023236"/>
    </source>
</evidence>
<keyword evidence="4" id="KW-0234">DNA repair</keyword>
<dbReference type="InterPro" id="IPR050116">
    <property type="entry name" value="DNA_polymerase-Y"/>
</dbReference>
<dbReference type="Gene3D" id="1.10.150.20">
    <property type="entry name" value="5' to 3' exonuclease, C-terminal subdomain"/>
    <property type="match status" value="1"/>
</dbReference>
<comment type="similarity">
    <text evidence="1">Belongs to the DNA polymerase type-Y family.</text>
</comment>
<keyword evidence="2" id="KW-0227">DNA damage</keyword>
<reference evidence="7 8" key="1">
    <citation type="submission" date="2019-07" db="EMBL/GenBank/DDBJ databases">
        <title>Whole genome shotgun sequence of Segetibacter aerophilus NBRC 106135.</title>
        <authorList>
            <person name="Hosoyama A."/>
            <person name="Uohara A."/>
            <person name="Ohji S."/>
            <person name="Ichikawa N."/>
        </authorList>
    </citation>
    <scope>NUCLEOTIDE SEQUENCE [LARGE SCALE GENOMIC DNA]</scope>
    <source>
        <strain evidence="7 8">NBRC 106135</strain>
    </source>
</reference>
<dbReference type="RefSeq" id="WP_147205705.1">
    <property type="nucleotide sequence ID" value="NZ_BJYT01000025.1"/>
</dbReference>
<dbReference type="GO" id="GO:0006281">
    <property type="term" value="P:DNA repair"/>
    <property type="evidence" value="ECO:0007669"/>
    <property type="project" value="UniProtKB-KW"/>
</dbReference>
<evidence type="ECO:0000256" key="2">
    <source>
        <dbReference type="ARBA" id="ARBA00022763"/>
    </source>
</evidence>
<evidence type="ECO:0000313" key="7">
    <source>
        <dbReference type="EMBL" id="GEO11598.1"/>
    </source>
</evidence>
<dbReference type="InterPro" id="IPR001126">
    <property type="entry name" value="UmuC"/>
</dbReference>
<dbReference type="InterPro" id="IPR025188">
    <property type="entry name" value="DUF4113"/>
</dbReference>
<evidence type="ECO:0000256" key="4">
    <source>
        <dbReference type="ARBA" id="ARBA00023204"/>
    </source>
</evidence>
<dbReference type="Pfam" id="PF13438">
    <property type="entry name" value="DUF4113"/>
    <property type="match status" value="1"/>
</dbReference>
<gene>
    <name evidence="7" type="primary">umuC</name>
    <name evidence="7" type="ORF">SAE01_40940</name>
</gene>
<keyword evidence="5" id="KW-0742">SOS response</keyword>
<dbReference type="InterPro" id="IPR017961">
    <property type="entry name" value="DNA_pol_Y-fam_little_finger"/>
</dbReference>
<comment type="caution">
    <text evidence="7">The sequence shown here is derived from an EMBL/GenBank/DDBJ whole genome shotgun (WGS) entry which is preliminary data.</text>
</comment>
<dbReference type="GO" id="GO:0003887">
    <property type="term" value="F:DNA-directed DNA polymerase activity"/>
    <property type="evidence" value="ECO:0007669"/>
    <property type="project" value="TreeGrafter"/>
</dbReference>
<feature type="domain" description="UmuC" evidence="6">
    <location>
        <begin position="34"/>
        <end position="221"/>
    </location>
</feature>
<evidence type="ECO:0000256" key="3">
    <source>
        <dbReference type="ARBA" id="ARBA00023199"/>
    </source>
</evidence>
<dbReference type="PANTHER" id="PTHR11076:SF34">
    <property type="entry name" value="PROTEIN UMUC"/>
    <property type="match status" value="1"/>
</dbReference>
<dbReference type="GO" id="GO:0009432">
    <property type="term" value="P:SOS response"/>
    <property type="evidence" value="ECO:0007669"/>
    <property type="project" value="UniProtKB-KW"/>
</dbReference>
<organism evidence="7 8">
    <name type="scientific">Segetibacter aerophilus</name>
    <dbReference type="NCBI Taxonomy" id="670293"/>
    <lineage>
        <taxon>Bacteria</taxon>
        <taxon>Pseudomonadati</taxon>
        <taxon>Bacteroidota</taxon>
        <taxon>Chitinophagia</taxon>
        <taxon>Chitinophagales</taxon>
        <taxon>Chitinophagaceae</taxon>
        <taxon>Segetibacter</taxon>
    </lineage>
</organism>